<sequence>MSNIDNKFIVFALQILLGLAFAVFVAPTLSHAGDTGVNYTYNTGSVYSYPGPYNYPAPTPVYNFPVNQTTYYPANTTQVVYYPVSTSNTSGSSTNKSSTAAKSTTDTQYNRTTVAVENQNLDSRYGNLAAGAIFGQSGFLPSGLVQWILLAILILLIIVLARKVFGGAKNYYSTPLKVL</sequence>
<reference evidence="3 4" key="1">
    <citation type="journal article" date="2016" name="Nat. Commun.">
        <title>Thousands of microbial genomes shed light on interconnected biogeochemical processes in an aquifer system.</title>
        <authorList>
            <person name="Anantharaman K."/>
            <person name="Brown C.T."/>
            <person name="Hug L.A."/>
            <person name="Sharon I."/>
            <person name="Castelle C.J."/>
            <person name="Probst A.J."/>
            <person name="Thomas B.C."/>
            <person name="Singh A."/>
            <person name="Wilkins M.J."/>
            <person name="Karaoz U."/>
            <person name="Brodie E.L."/>
            <person name="Williams K.H."/>
            <person name="Hubbard S.S."/>
            <person name="Banfield J.F."/>
        </authorList>
    </citation>
    <scope>NUCLEOTIDE SEQUENCE [LARGE SCALE GENOMIC DNA]</scope>
</reference>
<gene>
    <name evidence="3" type="ORF">A3D42_00550</name>
</gene>
<evidence type="ECO:0000256" key="1">
    <source>
        <dbReference type="SAM" id="Phobius"/>
    </source>
</evidence>
<evidence type="ECO:0000313" key="4">
    <source>
        <dbReference type="Proteomes" id="UP000177777"/>
    </source>
</evidence>
<evidence type="ECO:0000313" key="3">
    <source>
        <dbReference type="EMBL" id="OGI77910.1"/>
    </source>
</evidence>
<name>A0A1F6W7I3_9BACT</name>
<feature type="transmembrane region" description="Helical" evidence="1">
    <location>
        <begin position="144"/>
        <end position="161"/>
    </location>
</feature>
<keyword evidence="1" id="KW-1133">Transmembrane helix</keyword>
<dbReference type="EMBL" id="MFUE01000008">
    <property type="protein sequence ID" value="OGI77910.1"/>
    <property type="molecule type" value="Genomic_DNA"/>
</dbReference>
<keyword evidence="1" id="KW-0812">Transmembrane</keyword>
<dbReference type="Proteomes" id="UP000177777">
    <property type="component" value="Unassembled WGS sequence"/>
</dbReference>
<organism evidence="3 4">
    <name type="scientific">Candidatus Nomurabacteria bacterium RIFCSPHIGHO2_02_FULL_41_18</name>
    <dbReference type="NCBI Taxonomy" id="1801754"/>
    <lineage>
        <taxon>Bacteria</taxon>
        <taxon>Candidatus Nomuraibacteriota</taxon>
    </lineage>
</organism>
<keyword evidence="2" id="KW-0732">Signal</keyword>
<comment type="caution">
    <text evidence="3">The sequence shown here is derived from an EMBL/GenBank/DDBJ whole genome shotgun (WGS) entry which is preliminary data.</text>
</comment>
<accession>A0A1F6W7I3</accession>
<dbReference type="STRING" id="1801754.A3D42_00550"/>
<feature type="chain" id="PRO_5009527342" evidence="2">
    <location>
        <begin position="33"/>
        <end position="179"/>
    </location>
</feature>
<proteinExistence type="predicted"/>
<protein>
    <submittedName>
        <fullName evidence="3">Uncharacterized protein</fullName>
    </submittedName>
</protein>
<dbReference type="AlphaFoldDB" id="A0A1F6W7I3"/>
<feature type="signal peptide" evidence="2">
    <location>
        <begin position="1"/>
        <end position="32"/>
    </location>
</feature>
<evidence type="ECO:0000256" key="2">
    <source>
        <dbReference type="SAM" id="SignalP"/>
    </source>
</evidence>
<keyword evidence="1" id="KW-0472">Membrane</keyword>